<keyword evidence="4" id="KW-0479">Metal-binding</keyword>
<dbReference type="PROSITE" id="PS51885">
    <property type="entry name" value="NEPRILYSIN"/>
    <property type="match status" value="1"/>
</dbReference>
<dbReference type="InterPro" id="IPR008753">
    <property type="entry name" value="Peptidase_M13_N"/>
</dbReference>
<dbReference type="GO" id="GO:0004222">
    <property type="term" value="F:metalloendopeptidase activity"/>
    <property type="evidence" value="ECO:0007669"/>
    <property type="project" value="InterPro"/>
</dbReference>
<evidence type="ECO:0000259" key="8">
    <source>
        <dbReference type="Pfam" id="PF01431"/>
    </source>
</evidence>
<keyword evidence="6" id="KW-0862">Zinc</keyword>
<dbReference type="Pfam" id="PF01431">
    <property type="entry name" value="Peptidase_M13"/>
    <property type="match status" value="1"/>
</dbReference>
<keyword evidence="7" id="KW-0482">Metalloprotease</keyword>
<dbReference type="EMBL" id="UOEW01000080">
    <property type="protein sequence ID" value="VAW34730.1"/>
    <property type="molecule type" value="Genomic_DNA"/>
</dbReference>
<protein>
    <submittedName>
        <fullName evidence="10">Peptidase, M13 family</fullName>
    </submittedName>
</protein>
<dbReference type="PRINTS" id="PR00786">
    <property type="entry name" value="NEPRILYSIN"/>
</dbReference>
<evidence type="ECO:0000256" key="1">
    <source>
        <dbReference type="ARBA" id="ARBA00001947"/>
    </source>
</evidence>
<dbReference type="GO" id="GO:0016485">
    <property type="term" value="P:protein processing"/>
    <property type="evidence" value="ECO:0007669"/>
    <property type="project" value="TreeGrafter"/>
</dbReference>
<evidence type="ECO:0000259" key="9">
    <source>
        <dbReference type="Pfam" id="PF05649"/>
    </source>
</evidence>
<dbReference type="InterPro" id="IPR018497">
    <property type="entry name" value="Peptidase_M13_C"/>
</dbReference>
<keyword evidence="3" id="KW-0645">Protease</keyword>
<dbReference type="InterPro" id="IPR042089">
    <property type="entry name" value="Peptidase_M13_dom_2"/>
</dbReference>
<dbReference type="PANTHER" id="PTHR11733">
    <property type="entry name" value="ZINC METALLOPROTEASE FAMILY M13 NEPRILYSIN-RELATED"/>
    <property type="match status" value="1"/>
</dbReference>
<keyword evidence="5" id="KW-0378">Hydrolase</keyword>
<feature type="domain" description="Peptidase M13 C-terminal" evidence="8">
    <location>
        <begin position="475"/>
        <end position="675"/>
    </location>
</feature>
<name>A0A3B0V1E7_9ZZZZ</name>
<reference evidence="10" key="1">
    <citation type="submission" date="2018-06" db="EMBL/GenBank/DDBJ databases">
        <authorList>
            <person name="Zhirakovskaya E."/>
        </authorList>
    </citation>
    <scope>NUCLEOTIDE SEQUENCE</scope>
</reference>
<comment type="cofactor">
    <cofactor evidence="1">
        <name>Zn(2+)</name>
        <dbReference type="ChEBI" id="CHEBI:29105"/>
    </cofactor>
</comment>
<dbReference type="Gene3D" id="3.40.390.10">
    <property type="entry name" value="Collagenase (Catalytic Domain)"/>
    <property type="match status" value="1"/>
</dbReference>
<proteinExistence type="inferred from homology"/>
<dbReference type="GO" id="GO:0046872">
    <property type="term" value="F:metal ion binding"/>
    <property type="evidence" value="ECO:0007669"/>
    <property type="project" value="UniProtKB-KW"/>
</dbReference>
<dbReference type="InterPro" id="IPR024079">
    <property type="entry name" value="MetalloPept_cat_dom_sf"/>
</dbReference>
<dbReference type="CDD" id="cd08662">
    <property type="entry name" value="M13"/>
    <property type="match status" value="1"/>
</dbReference>
<dbReference type="InterPro" id="IPR000718">
    <property type="entry name" value="Peptidase_M13"/>
</dbReference>
<dbReference type="PROSITE" id="PS51257">
    <property type="entry name" value="PROKAR_LIPOPROTEIN"/>
    <property type="match status" value="1"/>
</dbReference>
<dbReference type="Gene3D" id="1.10.1380.10">
    <property type="entry name" value="Neutral endopeptidase , domain2"/>
    <property type="match status" value="1"/>
</dbReference>
<dbReference type="AlphaFoldDB" id="A0A3B0V1E7"/>
<evidence type="ECO:0000256" key="3">
    <source>
        <dbReference type="ARBA" id="ARBA00022670"/>
    </source>
</evidence>
<dbReference type="PANTHER" id="PTHR11733:SF167">
    <property type="entry name" value="FI17812P1-RELATED"/>
    <property type="match status" value="1"/>
</dbReference>
<evidence type="ECO:0000256" key="2">
    <source>
        <dbReference type="ARBA" id="ARBA00007357"/>
    </source>
</evidence>
<gene>
    <name evidence="10" type="ORF">MNBD_GAMMA01-565</name>
</gene>
<dbReference type="SUPFAM" id="SSF55486">
    <property type="entry name" value="Metalloproteases ('zincins'), catalytic domain"/>
    <property type="match status" value="1"/>
</dbReference>
<dbReference type="Pfam" id="PF05649">
    <property type="entry name" value="Peptidase_M13_N"/>
    <property type="match status" value="1"/>
</dbReference>
<comment type="similarity">
    <text evidence="2">Belongs to the peptidase M13 family.</text>
</comment>
<evidence type="ECO:0000256" key="5">
    <source>
        <dbReference type="ARBA" id="ARBA00022801"/>
    </source>
</evidence>
<dbReference type="GO" id="GO:0005886">
    <property type="term" value="C:plasma membrane"/>
    <property type="evidence" value="ECO:0007669"/>
    <property type="project" value="TreeGrafter"/>
</dbReference>
<accession>A0A3B0V1E7</accession>
<feature type="domain" description="Peptidase M13 N-terminal" evidence="9">
    <location>
        <begin position="47"/>
        <end position="423"/>
    </location>
</feature>
<evidence type="ECO:0000313" key="10">
    <source>
        <dbReference type="EMBL" id="VAW34730.1"/>
    </source>
</evidence>
<organism evidence="10">
    <name type="scientific">hydrothermal vent metagenome</name>
    <dbReference type="NCBI Taxonomy" id="652676"/>
    <lineage>
        <taxon>unclassified sequences</taxon>
        <taxon>metagenomes</taxon>
        <taxon>ecological metagenomes</taxon>
    </lineage>
</organism>
<evidence type="ECO:0000256" key="4">
    <source>
        <dbReference type="ARBA" id="ARBA00022723"/>
    </source>
</evidence>
<evidence type="ECO:0000256" key="6">
    <source>
        <dbReference type="ARBA" id="ARBA00022833"/>
    </source>
</evidence>
<evidence type="ECO:0000256" key="7">
    <source>
        <dbReference type="ARBA" id="ARBA00023049"/>
    </source>
</evidence>
<sequence length="678" mass="77386">MKKLALLITVILTLFGCAADKKYIAKSEPPALTSGIDLQYVDKSVRPQDDFYRYVNGKWLAEFVMPADKSRYGSFNALRDKSEKDVKTIIDNLAANTYDNGTDEQKISDLYNSYMDTDSIEKAGINVLDKDLKKINSIKNYDDLLAYMAYADMYTDAPMGLYVYIDLKDSNKHITYVSQSGLGLPEKDYYSNQSDKFKNIRSKYVTLIENMFTHAGFDNPAQSAQTVMKIETKIADGHWSNVQVRDVEKSYNLNSYAEFQGLMPDLNIEAWMQGTTLKNVPEIVVRQPDYLQKLNQIITETSIDDWKTYYTWKLLNTAAIYLPKQFDDERFKFYGTVLKGTTEQKPRWKRAISTVNASIGELVGKVYIKSFYPPEAKTRMDNMIENLRTAYGESIRDLDWMSEQTKTKALEKLHKFNPKIGYPSKWKDYSSLNISKDSLLDNMIAVQTWGINRNRSKLGQPIDRTEWSMNPQTVNAYYNPTKNEIVFPAGILQPPFFNLAADDAVNYGGIGAVIGHEMGHGFDDQGSLFDGDGNLNSWWTDEDREKFNAKTAILIEQYNAYEVLDGAAHVNGELTQGENIGDLSGVTIAYRAYKNAYPENTVIDGLSSDERFFFGWAQVWRSMMRDEAILQQVTANPHSPAEFRGNGPLRNFPPFLELYNVQAGDKMFLPPEKRVKIW</sequence>